<keyword evidence="1 2" id="KW-0863">Zinc-finger</keyword>
<evidence type="ECO:0000256" key="1">
    <source>
        <dbReference type="PROSITE-ProRule" id="PRU00325"/>
    </source>
</evidence>
<dbReference type="Pfam" id="PF10551">
    <property type="entry name" value="MULE"/>
    <property type="match status" value="1"/>
</dbReference>
<name>A0A8T0UKL7_PANVG</name>
<dbReference type="Proteomes" id="UP000823388">
    <property type="component" value="Chromosome 3K"/>
</dbReference>
<dbReference type="GO" id="GO:0006355">
    <property type="term" value="P:regulation of DNA-templated transcription"/>
    <property type="evidence" value="ECO:0007669"/>
    <property type="project" value="UniProtKB-UniRule"/>
</dbReference>
<comment type="subcellular location">
    <subcellularLocation>
        <location evidence="2">Nucleus</location>
    </subcellularLocation>
</comment>
<dbReference type="PANTHER" id="PTHR31669">
    <property type="entry name" value="PROTEIN FAR1-RELATED SEQUENCE 10-RELATED"/>
    <property type="match status" value="1"/>
</dbReference>
<dbReference type="InterPro" id="IPR031052">
    <property type="entry name" value="FHY3/FAR1"/>
</dbReference>
<dbReference type="Pfam" id="PF04434">
    <property type="entry name" value="SWIM"/>
    <property type="match status" value="1"/>
</dbReference>
<feature type="domain" description="SWIM-type" evidence="3">
    <location>
        <begin position="559"/>
        <end position="590"/>
    </location>
</feature>
<dbReference type="Pfam" id="PF03101">
    <property type="entry name" value="FAR1"/>
    <property type="match status" value="1"/>
</dbReference>
<accession>A0A8T0UKL7</accession>
<sequence>MQSKQVPWKKRNTKFEGAEYRDPVPGKQSALQQALMKFADCRNGYVINPIVGTEFDNCDEGYEYYNLYSWECGFGIRWGKKRWSEKKCKNDQNRTKRYQSGQEFYCSCRGNADPNVKTSSSKTNCKAMLRLYRTSDDGWIVGDHISEHNHPLSETCGEKKHWPSHHHLDKYTKDLIRMLRENNIGITKLYTILGNFFGSMQNVPATKRCLKSVCQKINREQAEDDIKKTLDLIRDLRKNDPGFLYSVDTDDEGRIKTLMWTNSRSRMQYEHFGDVVSFDTTFKTNLYDMPFGLFVGVNNHFQTVLFAGVLMTDEKTESFKWVFREFASLMGGKEPKTILTDQCRAMEVAIAEEWLGTVHRWCKWHVLKRVKECLGQKYTGIKEFRDKFHMMLNEMLTIEEFESAWDALLKEYGLQNNAFLAQIYGTRHKWVKSYFKGVFCARMTSTQRSESANYMLKNILSPACTLCQFIQQYLKMQYIRDEDENYEERRNKLNLKKLATGGPLVVHAYKVYTLKVFALFFELKEQSEFYRAMEVVPGLAYVAEHYDLSRVQRWSKGRYAVQLLDSGTKFSCECGLFDNFGLPCSHILRVSS</sequence>
<dbReference type="InterPro" id="IPR004330">
    <property type="entry name" value="FAR1_DNA_bnd_dom"/>
</dbReference>
<evidence type="ECO:0000256" key="2">
    <source>
        <dbReference type="RuleBase" id="RU367018"/>
    </source>
</evidence>
<evidence type="ECO:0000259" key="3">
    <source>
        <dbReference type="PROSITE" id="PS50966"/>
    </source>
</evidence>
<evidence type="ECO:0000313" key="5">
    <source>
        <dbReference type="Proteomes" id="UP000823388"/>
    </source>
</evidence>
<keyword evidence="5" id="KW-1185">Reference proteome</keyword>
<dbReference type="PANTHER" id="PTHR31669:SF307">
    <property type="entry name" value="PROTEIN FAR1-RELATED SEQUENCE"/>
    <property type="match status" value="1"/>
</dbReference>
<dbReference type="GO" id="GO:0005634">
    <property type="term" value="C:nucleus"/>
    <property type="evidence" value="ECO:0007669"/>
    <property type="project" value="UniProtKB-SubCell"/>
</dbReference>
<organism evidence="4 5">
    <name type="scientific">Panicum virgatum</name>
    <name type="common">Blackwell switchgrass</name>
    <dbReference type="NCBI Taxonomy" id="38727"/>
    <lineage>
        <taxon>Eukaryota</taxon>
        <taxon>Viridiplantae</taxon>
        <taxon>Streptophyta</taxon>
        <taxon>Embryophyta</taxon>
        <taxon>Tracheophyta</taxon>
        <taxon>Spermatophyta</taxon>
        <taxon>Magnoliopsida</taxon>
        <taxon>Liliopsida</taxon>
        <taxon>Poales</taxon>
        <taxon>Poaceae</taxon>
        <taxon>PACMAD clade</taxon>
        <taxon>Panicoideae</taxon>
        <taxon>Panicodae</taxon>
        <taxon>Paniceae</taxon>
        <taxon>Panicinae</taxon>
        <taxon>Panicum</taxon>
        <taxon>Panicum sect. Hiantes</taxon>
    </lineage>
</organism>
<dbReference type="InterPro" id="IPR018289">
    <property type="entry name" value="MULE_transposase_dom"/>
</dbReference>
<comment type="similarity">
    <text evidence="2">Belongs to the FHY3/FAR1 family.</text>
</comment>
<dbReference type="EMBL" id="CM029041">
    <property type="protein sequence ID" value="KAG2623070.1"/>
    <property type="molecule type" value="Genomic_DNA"/>
</dbReference>
<keyword evidence="2" id="KW-0862">Zinc</keyword>
<keyword evidence="2" id="KW-0539">Nucleus</keyword>
<dbReference type="GO" id="GO:0008270">
    <property type="term" value="F:zinc ion binding"/>
    <property type="evidence" value="ECO:0007669"/>
    <property type="project" value="UniProtKB-UniRule"/>
</dbReference>
<comment type="function">
    <text evidence="2">Putative transcription activator involved in regulating light control of development.</text>
</comment>
<gene>
    <name evidence="4" type="ORF">PVAP13_3KG033227</name>
</gene>
<comment type="caution">
    <text evidence="4">The sequence shown here is derived from an EMBL/GenBank/DDBJ whole genome shotgun (WGS) entry which is preliminary data.</text>
</comment>
<dbReference type="AlphaFoldDB" id="A0A8T0UKL7"/>
<evidence type="ECO:0000313" key="4">
    <source>
        <dbReference type="EMBL" id="KAG2623070.1"/>
    </source>
</evidence>
<proteinExistence type="inferred from homology"/>
<reference evidence="4" key="1">
    <citation type="submission" date="2020-05" db="EMBL/GenBank/DDBJ databases">
        <title>WGS assembly of Panicum virgatum.</title>
        <authorList>
            <person name="Lovell J.T."/>
            <person name="Jenkins J."/>
            <person name="Shu S."/>
            <person name="Juenger T.E."/>
            <person name="Schmutz J."/>
        </authorList>
    </citation>
    <scope>NUCLEOTIDE SEQUENCE</scope>
    <source>
        <strain evidence="4">AP13</strain>
    </source>
</reference>
<protein>
    <recommendedName>
        <fullName evidence="2">Protein FAR1-RELATED SEQUENCE</fullName>
    </recommendedName>
</protein>
<dbReference type="InterPro" id="IPR007527">
    <property type="entry name" value="Znf_SWIM"/>
</dbReference>
<dbReference type="PROSITE" id="PS50966">
    <property type="entry name" value="ZF_SWIM"/>
    <property type="match status" value="1"/>
</dbReference>
<keyword evidence="2" id="KW-0479">Metal-binding</keyword>